<protein>
    <submittedName>
        <fullName evidence="1">Heme NO binding</fullName>
    </submittedName>
</protein>
<dbReference type="EMBL" id="UATL01000005">
    <property type="protein sequence ID" value="SPY43967.1"/>
    <property type="molecule type" value="Genomic_DNA"/>
</dbReference>
<name>A0A2T3QLI3_PHODM</name>
<dbReference type="SUPFAM" id="SSF111126">
    <property type="entry name" value="Ligand-binding domain in the NO signalling and Golgi transport"/>
    <property type="match status" value="1"/>
</dbReference>
<dbReference type="GO" id="GO:0020037">
    <property type="term" value="F:heme binding"/>
    <property type="evidence" value="ECO:0007669"/>
    <property type="project" value="InterPro"/>
</dbReference>
<dbReference type="Pfam" id="PF07700">
    <property type="entry name" value="HNOB"/>
    <property type="match status" value="1"/>
</dbReference>
<proteinExistence type="predicted"/>
<dbReference type="PANTHER" id="PTHR45655">
    <property type="entry name" value="GUANYLATE CYCLASE SOLUBLE SUBUNIT BETA-2"/>
    <property type="match status" value="1"/>
</dbReference>
<dbReference type="Proteomes" id="UP000251647">
    <property type="component" value="Unassembled WGS sequence"/>
</dbReference>
<sequence length="177" mass="20025">MKGIIFTEFIDIVEDQFGLAICQQMLDEAKDEGIYTAVGSYEHTSLVKLILALSKITKISAAELQESFGYLVFPRLLTSLPIQITGDDSTFSFIQRVENHIHTEVKKLYPDATPPRFEFISSTQTYLIFDYHSARCMSHVCLGLLKGCAQYFNQTIEITMTPLNSTQSHVHFELCVS</sequence>
<dbReference type="InterPro" id="IPR038158">
    <property type="entry name" value="H-NOX_domain_sf"/>
</dbReference>
<dbReference type="InterPro" id="IPR024096">
    <property type="entry name" value="NO_sig/Golgi_transp_ligand-bd"/>
</dbReference>
<accession>A0A2T3QLI3</accession>
<dbReference type="InterPro" id="IPR011644">
    <property type="entry name" value="Heme_NO-bd"/>
</dbReference>
<dbReference type="Gene3D" id="3.90.1520.10">
    <property type="entry name" value="H-NOX domain"/>
    <property type="match status" value="1"/>
</dbReference>
<dbReference type="AlphaFoldDB" id="A0A2T3QLI3"/>
<dbReference type="RefSeq" id="WP_036765776.1">
    <property type="nucleotide sequence ID" value="NZ_CP018298.1"/>
</dbReference>
<gene>
    <name evidence="1" type="ORF">NCTC11647_02900</name>
</gene>
<evidence type="ECO:0000313" key="2">
    <source>
        <dbReference type="Proteomes" id="UP000251647"/>
    </source>
</evidence>
<reference evidence="1 2" key="1">
    <citation type="submission" date="2018-06" db="EMBL/GenBank/DDBJ databases">
        <authorList>
            <consortium name="Pathogen Informatics"/>
            <person name="Doyle S."/>
        </authorList>
    </citation>
    <scope>NUCLEOTIDE SEQUENCE [LARGE SCALE GENOMIC DNA]</scope>
    <source>
        <strain evidence="1 2">NCTC11647</strain>
    </source>
</reference>
<dbReference type="PANTHER" id="PTHR45655:SF13">
    <property type="entry name" value="SOLUBLE GUANYLATE CYCLASE GCY-32-RELATED"/>
    <property type="match status" value="1"/>
</dbReference>
<organism evidence="1 2">
    <name type="scientific">Photobacterium damselae</name>
    <dbReference type="NCBI Taxonomy" id="38293"/>
    <lineage>
        <taxon>Bacteria</taxon>
        <taxon>Pseudomonadati</taxon>
        <taxon>Pseudomonadota</taxon>
        <taxon>Gammaproteobacteria</taxon>
        <taxon>Vibrionales</taxon>
        <taxon>Vibrionaceae</taxon>
        <taxon>Photobacterium</taxon>
    </lineage>
</organism>
<evidence type="ECO:0000313" key="1">
    <source>
        <dbReference type="EMBL" id="SPY43967.1"/>
    </source>
</evidence>
<dbReference type="OrthoDB" id="7266652at2"/>